<dbReference type="SMART" id="SM00052">
    <property type="entry name" value="EAL"/>
    <property type="match status" value="1"/>
</dbReference>
<dbReference type="CDD" id="cd00130">
    <property type="entry name" value="PAS"/>
    <property type="match status" value="2"/>
</dbReference>
<dbReference type="PROSITE" id="PS50113">
    <property type="entry name" value="PAC"/>
    <property type="match status" value="1"/>
</dbReference>
<feature type="domain" description="PAC" evidence="2">
    <location>
        <begin position="202"/>
        <end position="256"/>
    </location>
</feature>
<proteinExistence type="predicted"/>
<dbReference type="SMART" id="SM00086">
    <property type="entry name" value="PAC"/>
    <property type="match status" value="1"/>
</dbReference>
<dbReference type="PROSITE" id="PS50112">
    <property type="entry name" value="PAS"/>
    <property type="match status" value="2"/>
</dbReference>
<dbReference type="SUPFAM" id="SSF55073">
    <property type="entry name" value="Nucleotide cyclase"/>
    <property type="match status" value="1"/>
</dbReference>
<evidence type="ECO:0000313" key="6">
    <source>
        <dbReference type="Proteomes" id="UP001199296"/>
    </source>
</evidence>
<feature type="domain" description="PAS" evidence="1">
    <location>
        <begin position="131"/>
        <end position="173"/>
    </location>
</feature>
<dbReference type="Gene3D" id="3.30.70.270">
    <property type="match status" value="1"/>
</dbReference>
<dbReference type="InterPro" id="IPR035965">
    <property type="entry name" value="PAS-like_dom_sf"/>
</dbReference>
<dbReference type="PROSITE" id="PS50887">
    <property type="entry name" value="GGDEF"/>
    <property type="match status" value="1"/>
</dbReference>
<evidence type="ECO:0000313" key="5">
    <source>
        <dbReference type="EMBL" id="MCC3144661.1"/>
    </source>
</evidence>
<sequence>MSDYKELKYNKKRYNSIYHNAPLPFISWNAEGRIIDLNQKAEELFGWKFNEIKNKKFISTIIAEKDREEWKNWKKEEIESFPNYLFSQAIKKDGSRVDCSWYNNLITEKGKVKEVISIARHRKNYAKKEIDFSVLQKAINETDNWIVVTDSDGVIKYANTTVKEVTGYDKTEINKEDPSLFKSGKHDDEFYKNLWETIKSGEVFNDVIINKKKNGELFYSEQTITPIKNSQGEIVNFISVGKDITQNEKLKQKIEYISNYDLKFSLPNRKAIVSKINDLIKLDKLQKLAVIAININKIKHLNDLYSSDKNVNSLMNLAADLINIKADNRKNSVKIDKEHYLAYLGGDKFALIIDNLNSINKIHEIAEKILNLFAEPVNYNNNSLMLNASLGISIYPDDCRASESLLSNAEVALIKSKKNDYAFFDRKMNLEIKRYSQMEAQLNQAIKNDDFIIYYQPYYCGQNHSLYGLEALLRFNTKDNKSISPEEFIPILEESKLIKKVGLIVIKKVIANLKRWIELGYQVVPISINLSAKQLEDRKHLEKIYQIITESEINNSLIRFEITESSAMDDVDHNLEIMRTMKEKGFAIAIDDFGTGYSSFSYLHKFPIDFLKIDISFIRNMTLNKEGKGIVEAIINLAHVLKLKTIAEGVETEAELKQLNELNNDYVQGYYFSKAMPIKKIESYLKSFIK</sequence>
<dbReference type="InterPro" id="IPR001633">
    <property type="entry name" value="EAL_dom"/>
</dbReference>
<dbReference type="RefSeq" id="WP_229344617.1">
    <property type="nucleotide sequence ID" value="NZ_JAJFAT010000005.1"/>
</dbReference>
<dbReference type="EMBL" id="JAJFAT010000005">
    <property type="protein sequence ID" value="MCC3144661.1"/>
    <property type="molecule type" value="Genomic_DNA"/>
</dbReference>
<dbReference type="SUPFAM" id="SSF55785">
    <property type="entry name" value="PYP-like sensor domain (PAS domain)"/>
    <property type="match status" value="2"/>
</dbReference>
<dbReference type="PANTHER" id="PTHR44757:SF2">
    <property type="entry name" value="BIOFILM ARCHITECTURE MAINTENANCE PROTEIN MBAA"/>
    <property type="match status" value="1"/>
</dbReference>
<dbReference type="GO" id="GO:0006355">
    <property type="term" value="P:regulation of DNA-templated transcription"/>
    <property type="evidence" value="ECO:0007669"/>
    <property type="project" value="InterPro"/>
</dbReference>
<evidence type="ECO:0000259" key="4">
    <source>
        <dbReference type="PROSITE" id="PS50887"/>
    </source>
</evidence>
<dbReference type="Gene3D" id="3.30.450.20">
    <property type="entry name" value="PAS domain"/>
    <property type="match status" value="2"/>
</dbReference>
<reference evidence="5 6" key="1">
    <citation type="submission" date="2021-10" db="EMBL/GenBank/DDBJ databases">
        <authorList>
            <person name="Grouzdev D.S."/>
            <person name="Pantiukh K.S."/>
            <person name="Krutkina M.S."/>
        </authorList>
    </citation>
    <scope>NUCLEOTIDE SEQUENCE [LARGE SCALE GENOMIC DNA]</scope>
    <source>
        <strain evidence="5 6">Z-7514</strain>
    </source>
</reference>
<dbReference type="InterPro" id="IPR052155">
    <property type="entry name" value="Biofilm_reg_signaling"/>
</dbReference>
<dbReference type="CDD" id="cd01949">
    <property type="entry name" value="GGDEF"/>
    <property type="match status" value="1"/>
</dbReference>
<dbReference type="Pfam" id="PF00990">
    <property type="entry name" value="GGDEF"/>
    <property type="match status" value="1"/>
</dbReference>
<dbReference type="PANTHER" id="PTHR44757">
    <property type="entry name" value="DIGUANYLATE CYCLASE DGCP"/>
    <property type="match status" value="1"/>
</dbReference>
<name>A0AAW4X030_9FIRM</name>
<evidence type="ECO:0000259" key="1">
    <source>
        <dbReference type="PROSITE" id="PS50112"/>
    </source>
</evidence>
<dbReference type="SUPFAM" id="SSF141868">
    <property type="entry name" value="EAL domain-like"/>
    <property type="match status" value="1"/>
</dbReference>
<dbReference type="InterPro" id="IPR013767">
    <property type="entry name" value="PAS_fold"/>
</dbReference>
<evidence type="ECO:0000259" key="3">
    <source>
        <dbReference type="PROSITE" id="PS50883"/>
    </source>
</evidence>
<feature type="domain" description="PAS" evidence="1">
    <location>
        <begin position="10"/>
        <end position="69"/>
    </location>
</feature>
<dbReference type="Proteomes" id="UP001199296">
    <property type="component" value="Unassembled WGS sequence"/>
</dbReference>
<dbReference type="Pfam" id="PF13426">
    <property type="entry name" value="PAS_9"/>
    <property type="match status" value="1"/>
</dbReference>
<dbReference type="SMART" id="SM00267">
    <property type="entry name" value="GGDEF"/>
    <property type="match status" value="1"/>
</dbReference>
<dbReference type="Gene3D" id="3.20.20.450">
    <property type="entry name" value="EAL domain"/>
    <property type="match status" value="1"/>
</dbReference>
<dbReference type="NCBIfam" id="TIGR00254">
    <property type="entry name" value="GGDEF"/>
    <property type="match status" value="1"/>
</dbReference>
<feature type="domain" description="EAL" evidence="3">
    <location>
        <begin position="435"/>
        <end position="689"/>
    </location>
</feature>
<dbReference type="SMART" id="SM00091">
    <property type="entry name" value="PAS"/>
    <property type="match status" value="2"/>
</dbReference>
<accession>A0AAW4X030</accession>
<dbReference type="CDD" id="cd01948">
    <property type="entry name" value="EAL"/>
    <property type="match status" value="1"/>
</dbReference>
<dbReference type="Pfam" id="PF00989">
    <property type="entry name" value="PAS"/>
    <property type="match status" value="1"/>
</dbReference>
<dbReference type="AlphaFoldDB" id="A0AAW4X030"/>
<protein>
    <submittedName>
        <fullName evidence="5">EAL domain-containing protein</fullName>
    </submittedName>
</protein>
<dbReference type="InterPro" id="IPR029787">
    <property type="entry name" value="Nucleotide_cyclase"/>
</dbReference>
<dbReference type="InterPro" id="IPR000160">
    <property type="entry name" value="GGDEF_dom"/>
</dbReference>
<dbReference type="InterPro" id="IPR043128">
    <property type="entry name" value="Rev_trsase/Diguanyl_cyclase"/>
</dbReference>
<dbReference type="InterPro" id="IPR001610">
    <property type="entry name" value="PAC"/>
</dbReference>
<gene>
    <name evidence="5" type="ORF">LJ207_04885</name>
</gene>
<dbReference type="NCBIfam" id="TIGR00229">
    <property type="entry name" value="sensory_box"/>
    <property type="match status" value="2"/>
</dbReference>
<organism evidence="5 6">
    <name type="scientific">Halanaerobium polyolivorans</name>
    <dbReference type="NCBI Taxonomy" id="2886943"/>
    <lineage>
        <taxon>Bacteria</taxon>
        <taxon>Bacillati</taxon>
        <taxon>Bacillota</taxon>
        <taxon>Clostridia</taxon>
        <taxon>Halanaerobiales</taxon>
        <taxon>Halanaerobiaceae</taxon>
        <taxon>Halanaerobium</taxon>
    </lineage>
</organism>
<dbReference type="PROSITE" id="PS50883">
    <property type="entry name" value="EAL"/>
    <property type="match status" value="1"/>
</dbReference>
<dbReference type="InterPro" id="IPR000014">
    <property type="entry name" value="PAS"/>
</dbReference>
<feature type="domain" description="GGDEF" evidence="4">
    <location>
        <begin position="286"/>
        <end position="426"/>
    </location>
</feature>
<evidence type="ECO:0000259" key="2">
    <source>
        <dbReference type="PROSITE" id="PS50113"/>
    </source>
</evidence>
<dbReference type="Pfam" id="PF00563">
    <property type="entry name" value="EAL"/>
    <property type="match status" value="1"/>
</dbReference>
<keyword evidence="6" id="KW-1185">Reference proteome</keyword>
<dbReference type="InterPro" id="IPR035919">
    <property type="entry name" value="EAL_sf"/>
</dbReference>
<comment type="caution">
    <text evidence="5">The sequence shown here is derived from an EMBL/GenBank/DDBJ whole genome shotgun (WGS) entry which is preliminary data.</text>
</comment>
<dbReference type="InterPro" id="IPR000700">
    <property type="entry name" value="PAS-assoc_C"/>
</dbReference>